<dbReference type="EMBL" id="SMKW01000027">
    <property type="protein sequence ID" value="TDD49006.1"/>
    <property type="molecule type" value="Genomic_DNA"/>
</dbReference>
<dbReference type="InterPro" id="IPR036388">
    <property type="entry name" value="WH-like_DNA-bd_sf"/>
</dbReference>
<name>A0A4R4YUM4_9PSEU</name>
<comment type="caution">
    <text evidence="1">The sequence shown here is derived from an EMBL/GenBank/DDBJ whole genome shotgun (WGS) entry which is preliminary data.</text>
</comment>
<dbReference type="Pfam" id="PF01527">
    <property type="entry name" value="HTH_Tnp_1"/>
    <property type="match status" value="1"/>
</dbReference>
<keyword evidence="2" id="KW-1185">Reference proteome</keyword>
<organism evidence="1 2">
    <name type="scientific">Saccharopolyspora elongata</name>
    <dbReference type="NCBI Taxonomy" id="2530387"/>
    <lineage>
        <taxon>Bacteria</taxon>
        <taxon>Bacillati</taxon>
        <taxon>Actinomycetota</taxon>
        <taxon>Actinomycetes</taxon>
        <taxon>Pseudonocardiales</taxon>
        <taxon>Pseudonocardiaceae</taxon>
        <taxon>Saccharopolyspora</taxon>
    </lineage>
</organism>
<dbReference type="GO" id="GO:0004803">
    <property type="term" value="F:transposase activity"/>
    <property type="evidence" value="ECO:0007669"/>
    <property type="project" value="InterPro"/>
</dbReference>
<gene>
    <name evidence="1" type="ORF">E1288_21035</name>
</gene>
<dbReference type="GO" id="GO:0006313">
    <property type="term" value="P:DNA transposition"/>
    <property type="evidence" value="ECO:0007669"/>
    <property type="project" value="InterPro"/>
</dbReference>
<dbReference type="InterPro" id="IPR002514">
    <property type="entry name" value="Transposase_8"/>
</dbReference>
<dbReference type="OrthoDB" id="4426778at2"/>
<reference evidence="1 2" key="1">
    <citation type="submission" date="2019-03" db="EMBL/GenBank/DDBJ databases">
        <title>Draft genome sequences of novel Actinobacteria.</title>
        <authorList>
            <person name="Sahin N."/>
            <person name="Ay H."/>
            <person name="Saygin H."/>
        </authorList>
    </citation>
    <scope>NUCLEOTIDE SEQUENCE [LARGE SCALE GENOMIC DNA]</scope>
    <source>
        <strain evidence="1 2">7K502</strain>
    </source>
</reference>
<evidence type="ECO:0000313" key="1">
    <source>
        <dbReference type="EMBL" id="TDD49006.1"/>
    </source>
</evidence>
<evidence type="ECO:0000313" key="2">
    <source>
        <dbReference type="Proteomes" id="UP000294947"/>
    </source>
</evidence>
<dbReference type="Proteomes" id="UP000294947">
    <property type="component" value="Unassembled WGS sequence"/>
</dbReference>
<proteinExistence type="predicted"/>
<protein>
    <recommendedName>
        <fullName evidence="3">Transposase</fullName>
    </recommendedName>
</protein>
<dbReference type="Gene3D" id="1.10.10.10">
    <property type="entry name" value="Winged helix-like DNA-binding domain superfamily/Winged helix DNA-binding domain"/>
    <property type="match status" value="1"/>
</dbReference>
<evidence type="ECO:0008006" key="3">
    <source>
        <dbReference type="Google" id="ProtNLM"/>
    </source>
</evidence>
<dbReference type="AlphaFoldDB" id="A0A4R4YUM4"/>
<sequence>MPKRHGADVRIRTVQAILESEGRAVKQAARKLGISCETVASWVWQERASEQGTELERLRRENVELASAYAVLRSVVLETMRSSARR</sequence>
<dbReference type="InterPro" id="IPR009057">
    <property type="entry name" value="Homeodomain-like_sf"/>
</dbReference>
<dbReference type="GO" id="GO:0003677">
    <property type="term" value="F:DNA binding"/>
    <property type="evidence" value="ECO:0007669"/>
    <property type="project" value="InterPro"/>
</dbReference>
<dbReference type="RefSeq" id="WP_132487653.1">
    <property type="nucleotide sequence ID" value="NZ_SMKW01000027.1"/>
</dbReference>
<dbReference type="SUPFAM" id="SSF46689">
    <property type="entry name" value="Homeodomain-like"/>
    <property type="match status" value="1"/>
</dbReference>
<accession>A0A4R4YUM4</accession>